<keyword evidence="4" id="KW-1185">Reference proteome</keyword>
<feature type="region of interest" description="Disordered" evidence="2">
    <location>
        <begin position="1"/>
        <end position="81"/>
    </location>
</feature>
<feature type="compositionally biased region" description="Polar residues" evidence="2">
    <location>
        <begin position="381"/>
        <end position="403"/>
    </location>
</feature>
<evidence type="ECO:0000313" key="4">
    <source>
        <dbReference type="Proteomes" id="UP001309876"/>
    </source>
</evidence>
<feature type="compositionally biased region" description="Basic and acidic residues" evidence="2">
    <location>
        <begin position="336"/>
        <end position="348"/>
    </location>
</feature>
<evidence type="ECO:0000313" key="3">
    <source>
        <dbReference type="EMBL" id="KAK5085445.1"/>
    </source>
</evidence>
<name>A0AAN7SZ81_9EURO</name>
<feature type="region of interest" description="Disordered" evidence="2">
    <location>
        <begin position="333"/>
        <end position="360"/>
    </location>
</feature>
<sequence>MSPHPEKSDTSTGPATPPQSGLEEADKTSVQPAGIQRTSMTPPPSMLKAQAQLSNDAPNSVMATPTTTRRNATRDLPSTDRIERAGIEELRSMAQNLVNDLTDARINASNARLQHHLLLLETSQAAERAEVERQLSRTQVDFLRVKQKKPEQKPAPASAPTQRPAELDTINQSMKELESHCEALEGLCGQLQREKELQAERIQSLTEHNVLLVKRIRENRENFTRIRERSPAVQTARETYTTPRRKYARYQDDTPAHAPFAALIAADQLLSQETASVSSTPTKVHAVRFKPGHTRGAHSLSSINTAQHASRPLTSDGFLGSQLVLSAPGSQLVMESAEREHHHRDRDSTISISDNDASQDPALVASQASSLAADMLRKNPSTYESLRQSQEAERSSNLLQSQIFGPVKKPSTEPSAAKLKRQYGFGESHQKPQKKVRTEENVGLGIAAR</sequence>
<evidence type="ECO:0000256" key="2">
    <source>
        <dbReference type="SAM" id="MobiDB-lite"/>
    </source>
</evidence>
<reference evidence="3 4" key="1">
    <citation type="submission" date="2023-08" db="EMBL/GenBank/DDBJ databases">
        <title>Black Yeasts Isolated from many extreme environments.</title>
        <authorList>
            <person name="Coleine C."/>
            <person name="Stajich J.E."/>
            <person name="Selbmann L."/>
        </authorList>
    </citation>
    <scope>NUCLEOTIDE SEQUENCE [LARGE SCALE GENOMIC DNA]</scope>
    <source>
        <strain evidence="3 4">CCFEE 5910</strain>
    </source>
</reference>
<dbReference type="AlphaFoldDB" id="A0AAN7SZ81"/>
<keyword evidence="1" id="KW-0175">Coiled coil</keyword>
<feature type="region of interest" description="Disordered" evidence="2">
    <location>
        <begin position="381"/>
        <end position="449"/>
    </location>
</feature>
<gene>
    <name evidence="3" type="ORF">LTR05_004730</name>
</gene>
<proteinExistence type="predicted"/>
<feature type="compositionally biased region" description="Polar residues" evidence="2">
    <location>
        <begin position="51"/>
        <end position="62"/>
    </location>
</feature>
<organism evidence="3 4">
    <name type="scientific">Lithohypha guttulata</name>
    <dbReference type="NCBI Taxonomy" id="1690604"/>
    <lineage>
        <taxon>Eukaryota</taxon>
        <taxon>Fungi</taxon>
        <taxon>Dikarya</taxon>
        <taxon>Ascomycota</taxon>
        <taxon>Pezizomycotina</taxon>
        <taxon>Eurotiomycetes</taxon>
        <taxon>Chaetothyriomycetidae</taxon>
        <taxon>Chaetothyriales</taxon>
        <taxon>Trichomeriaceae</taxon>
        <taxon>Lithohypha</taxon>
    </lineage>
</organism>
<feature type="coiled-coil region" evidence="1">
    <location>
        <begin position="167"/>
        <end position="194"/>
    </location>
</feature>
<comment type="caution">
    <text evidence="3">The sequence shown here is derived from an EMBL/GenBank/DDBJ whole genome shotgun (WGS) entry which is preliminary data.</text>
</comment>
<dbReference type="Proteomes" id="UP001309876">
    <property type="component" value="Unassembled WGS sequence"/>
</dbReference>
<dbReference type="EMBL" id="JAVRRJ010000004">
    <property type="protein sequence ID" value="KAK5085445.1"/>
    <property type="molecule type" value="Genomic_DNA"/>
</dbReference>
<accession>A0AAN7SZ81</accession>
<evidence type="ECO:0000256" key="1">
    <source>
        <dbReference type="SAM" id="Coils"/>
    </source>
</evidence>
<feature type="compositionally biased region" description="Polar residues" evidence="2">
    <location>
        <begin position="349"/>
        <end position="358"/>
    </location>
</feature>
<feature type="compositionally biased region" description="Polar residues" evidence="2">
    <location>
        <begin position="28"/>
        <end position="40"/>
    </location>
</feature>
<protein>
    <submittedName>
        <fullName evidence="3">Uncharacterized protein</fullName>
    </submittedName>
</protein>
<feature type="region of interest" description="Disordered" evidence="2">
    <location>
        <begin position="145"/>
        <end position="164"/>
    </location>
</feature>